<keyword evidence="13" id="KW-1185">Reference proteome</keyword>
<dbReference type="PANTHER" id="PTHR43386:SF25">
    <property type="entry name" value="PEPTIDE ABC TRANSPORTER PERMEASE PROTEIN"/>
    <property type="match status" value="1"/>
</dbReference>
<evidence type="ECO:0000313" key="10">
    <source>
        <dbReference type="EMBL" id="AXI70847.1"/>
    </source>
</evidence>
<keyword evidence="4 7" id="KW-0812">Transmembrane</keyword>
<dbReference type="AlphaFoldDB" id="A0AAD0Q289"/>
<dbReference type="GO" id="GO:0005886">
    <property type="term" value="C:plasma membrane"/>
    <property type="evidence" value="ECO:0007669"/>
    <property type="project" value="UniProtKB-SubCell"/>
</dbReference>
<feature type="domain" description="ABC transmembrane type-1" evidence="9">
    <location>
        <begin position="122"/>
        <end position="310"/>
    </location>
</feature>
<dbReference type="PANTHER" id="PTHR43386">
    <property type="entry name" value="OLIGOPEPTIDE TRANSPORT SYSTEM PERMEASE PROTEIN APPC"/>
    <property type="match status" value="1"/>
</dbReference>
<gene>
    <name evidence="10" type="ORF">DTW94_05725</name>
    <name evidence="11" type="ORF">NLU04_23245</name>
</gene>
<dbReference type="PROSITE" id="PS50928">
    <property type="entry name" value="ABC_TM1"/>
    <property type="match status" value="1"/>
</dbReference>
<dbReference type="Proteomes" id="UP000253779">
    <property type="component" value="Chromosome"/>
</dbReference>
<feature type="transmembrane region" description="Helical" evidence="7">
    <location>
        <begin position="242"/>
        <end position="267"/>
    </location>
</feature>
<dbReference type="SUPFAM" id="SSF161098">
    <property type="entry name" value="MetI-like"/>
    <property type="match status" value="1"/>
</dbReference>
<protein>
    <submittedName>
        <fullName evidence="10">ABC transporter permease</fullName>
    </submittedName>
</protein>
<feature type="transmembrane region" description="Helical" evidence="7">
    <location>
        <begin position="185"/>
        <end position="203"/>
    </location>
</feature>
<sequence length="319" mass="32855">MTAMTSTPDLAPADPATLRKPAHAPQKGSLRKQEGSLHKLSRKAPGKTSRHPYRAALSTARARTGLVLVGAVVLAGLLAPLLAGHGPTDQSALSLAGVGTPGHPLGTDDLGRDLLSRVLYGIRADLGIIAIAVPVGAALGCLFALAAAAHPVLDTVVQRIFDLILAFPGLILALAVTAILGPGRLPVVLVIALAEIPAFGRLLRGGILVQREREYVTAARVGGSSGPRVLVRHILPNAADPLIVQIAVSLTVAVFIEGAMSFLGVGVRPPEPTLGSVLSQSMPYLAQAPHFAAGPLITVTALVLGLSLIAEALNREVRR</sequence>
<evidence type="ECO:0000259" key="9">
    <source>
        <dbReference type="PROSITE" id="PS50928"/>
    </source>
</evidence>
<evidence type="ECO:0000256" key="5">
    <source>
        <dbReference type="ARBA" id="ARBA00022989"/>
    </source>
</evidence>
<comment type="similarity">
    <text evidence="7">Belongs to the binding-protein-dependent transport system permease family.</text>
</comment>
<feature type="transmembrane region" description="Helical" evidence="7">
    <location>
        <begin position="64"/>
        <end position="83"/>
    </location>
</feature>
<evidence type="ECO:0000256" key="4">
    <source>
        <dbReference type="ARBA" id="ARBA00022692"/>
    </source>
</evidence>
<reference evidence="11" key="2">
    <citation type="submission" date="2022-07" db="EMBL/GenBank/DDBJ databases">
        <title>Genomic of Streptomyces cavourensis F2.</title>
        <authorList>
            <person name="Hu S."/>
            <person name="Liang W."/>
        </authorList>
    </citation>
    <scope>NUCLEOTIDE SEQUENCE</scope>
    <source>
        <strain evidence="11">F2</strain>
    </source>
</reference>
<keyword evidence="6 7" id="KW-0472">Membrane</keyword>
<dbReference type="Proteomes" id="UP001058236">
    <property type="component" value="Chromosome"/>
</dbReference>
<dbReference type="Pfam" id="PF00528">
    <property type="entry name" value="BPD_transp_1"/>
    <property type="match status" value="1"/>
</dbReference>
<evidence type="ECO:0000313" key="11">
    <source>
        <dbReference type="EMBL" id="UTR81176.1"/>
    </source>
</evidence>
<organism evidence="10 12">
    <name type="scientific">Streptomyces cavourensis</name>
    <dbReference type="NCBI Taxonomy" id="67258"/>
    <lineage>
        <taxon>Bacteria</taxon>
        <taxon>Bacillati</taxon>
        <taxon>Actinomycetota</taxon>
        <taxon>Actinomycetes</taxon>
        <taxon>Kitasatosporales</taxon>
        <taxon>Streptomycetaceae</taxon>
        <taxon>Streptomyces</taxon>
    </lineage>
</organism>
<dbReference type="InterPro" id="IPR035906">
    <property type="entry name" value="MetI-like_sf"/>
</dbReference>
<evidence type="ECO:0000256" key="3">
    <source>
        <dbReference type="ARBA" id="ARBA00022475"/>
    </source>
</evidence>
<keyword evidence="3" id="KW-1003">Cell membrane</keyword>
<comment type="subcellular location">
    <subcellularLocation>
        <location evidence="1 7">Cell membrane</location>
        <topology evidence="1 7">Multi-pass membrane protein</topology>
    </subcellularLocation>
</comment>
<keyword evidence="2 7" id="KW-0813">Transport</keyword>
<dbReference type="Gene3D" id="1.10.3720.10">
    <property type="entry name" value="MetI-like"/>
    <property type="match status" value="1"/>
</dbReference>
<feature type="compositionally biased region" description="Basic residues" evidence="8">
    <location>
        <begin position="39"/>
        <end position="53"/>
    </location>
</feature>
<feature type="transmembrane region" description="Helical" evidence="7">
    <location>
        <begin position="126"/>
        <end position="148"/>
    </location>
</feature>
<evidence type="ECO:0000256" key="6">
    <source>
        <dbReference type="ARBA" id="ARBA00023136"/>
    </source>
</evidence>
<evidence type="ECO:0000313" key="12">
    <source>
        <dbReference type="Proteomes" id="UP000253779"/>
    </source>
</evidence>
<evidence type="ECO:0000313" key="13">
    <source>
        <dbReference type="Proteomes" id="UP001058236"/>
    </source>
</evidence>
<reference evidence="10 12" key="1">
    <citation type="submission" date="2018-07" db="EMBL/GenBank/DDBJ databases">
        <title>Complete genome sequence of soil actinomycete Streptomyces cavourensis tj430.</title>
        <authorList>
            <person name="Wang P."/>
            <person name="Huang Y."/>
        </authorList>
    </citation>
    <scope>NUCLEOTIDE SEQUENCE [LARGE SCALE GENOMIC DNA]</scope>
    <source>
        <strain evidence="10 12">TJ430</strain>
    </source>
</reference>
<evidence type="ECO:0000256" key="7">
    <source>
        <dbReference type="RuleBase" id="RU363032"/>
    </source>
</evidence>
<evidence type="ECO:0000256" key="8">
    <source>
        <dbReference type="SAM" id="MobiDB-lite"/>
    </source>
</evidence>
<dbReference type="KEGG" id="scav:CVT27_05570"/>
<feature type="transmembrane region" description="Helical" evidence="7">
    <location>
        <begin position="287"/>
        <end position="310"/>
    </location>
</feature>
<dbReference type="InterPro" id="IPR000515">
    <property type="entry name" value="MetI-like"/>
</dbReference>
<dbReference type="EMBL" id="CP030930">
    <property type="protein sequence ID" value="AXI70847.1"/>
    <property type="molecule type" value="Genomic_DNA"/>
</dbReference>
<evidence type="ECO:0000256" key="1">
    <source>
        <dbReference type="ARBA" id="ARBA00004651"/>
    </source>
</evidence>
<name>A0AAD0Q289_9ACTN</name>
<proteinExistence type="inferred from homology"/>
<feature type="region of interest" description="Disordered" evidence="8">
    <location>
        <begin position="1"/>
        <end position="53"/>
    </location>
</feature>
<dbReference type="GO" id="GO:0055085">
    <property type="term" value="P:transmembrane transport"/>
    <property type="evidence" value="ECO:0007669"/>
    <property type="project" value="InterPro"/>
</dbReference>
<dbReference type="InterPro" id="IPR050366">
    <property type="entry name" value="BP-dependent_transpt_permease"/>
</dbReference>
<dbReference type="EMBL" id="CP101397">
    <property type="protein sequence ID" value="UTR81176.1"/>
    <property type="molecule type" value="Genomic_DNA"/>
</dbReference>
<accession>A0AAD0Q289</accession>
<keyword evidence="5 7" id="KW-1133">Transmembrane helix</keyword>
<evidence type="ECO:0000256" key="2">
    <source>
        <dbReference type="ARBA" id="ARBA00022448"/>
    </source>
</evidence>
<dbReference type="CDD" id="cd06261">
    <property type="entry name" value="TM_PBP2"/>
    <property type="match status" value="1"/>
</dbReference>
<feature type="transmembrane region" description="Helical" evidence="7">
    <location>
        <begin position="160"/>
        <end position="179"/>
    </location>
</feature>